<keyword evidence="2" id="KW-1185">Reference proteome</keyword>
<protein>
    <submittedName>
        <fullName evidence="1">Uncharacterized protein</fullName>
    </submittedName>
</protein>
<reference evidence="1" key="2">
    <citation type="submission" date="2020-05" db="UniProtKB">
        <authorList>
            <consortium name="EnsemblMetazoa"/>
        </authorList>
    </citation>
    <scope>IDENTIFICATION</scope>
    <source>
        <strain evidence="1">IAEA</strain>
    </source>
</reference>
<dbReference type="Proteomes" id="UP000092445">
    <property type="component" value="Unassembled WGS sequence"/>
</dbReference>
<evidence type="ECO:0000313" key="1">
    <source>
        <dbReference type="EnsemblMetazoa" id="GPAI028554-PA"/>
    </source>
</evidence>
<evidence type="ECO:0000313" key="2">
    <source>
        <dbReference type="Proteomes" id="UP000092445"/>
    </source>
</evidence>
<name>A0A1A9ZY05_GLOPL</name>
<dbReference type="EnsemblMetazoa" id="GPAI028554-RA">
    <property type="protein sequence ID" value="GPAI028554-PA"/>
    <property type="gene ID" value="GPAI028554"/>
</dbReference>
<accession>A0A1A9ZY05</accession>
<dbReference type="AlphaFoldDB" id="A0A1A9ZY05"/>
<sequence>MATILCQSPNVRNLQAYNMRFIASTTLSTFQTNACLLLNVAQFVQLEW</sequence>
<proteinExistence type="predicted"/>
<reference evidence="2" key="1">
    <citation type="submission" date="2014-03" db="EMBL/GenBank/DDBJ databases">
        <authorList>
            <person name="Aksoy S."/>
            <person name="Warren W."/>
            <person name="Wilson R.K."/>
        </authorList>
    </citation>
    <scope>NUCLEOTIDE SEQUENCE [LARGE SCALE GENOMIC DNA]</scope>
    <source>
        <strain evidence="2">IAEA</strain>
    </source>
</reference>
<dbReference type="VEuPathDB" id="VectorBase:GPAI028554"/>
<organism evidence="1 2">
    <name type="scientific">Glossina pallidipes</name>
    <name type="common">Tsetse fly</name>
    <dbReference type="NCBI Taxonomy" id="7398"/>
    <lineage>
        <taxon>Eukaryota</taxon>
        <taxon>Metazoa</taxon>
        <taxon>Ecdysozoa</taxon>
        <taxon>Arthropoda</taxon>
        <taxon>Hexapoda</taxon>
        <taxon>Insecta</taxon>
        <taxon>Pterygota</taxon>
        <taxon>Neoptera</taxon>
        <taxon>Endopterygota</taxon>
        <taxon>Diptera</taxon>
        <taxon>Brachycera</taxon>
        <taxon>Muscomorpha</taxon>
        <taxon>Hippoboscoidea</taxon>
        <taxon>Glossinidae</taxon>
        <taxon>Glossina</taxon>
    </lineage>
</organism>